<sequence length="365" mass="40800">MVVSVIFFIAYFSVFALVLGLWVFRKKAPETVGKTAGKVPVSILIAARNEEHTIIRCLQAIEKLDYPAELIEVLIGDDASTDQTHNVVAAYIAGKPNFKLISITGKLGQAHGKANVLAHLTKRATTGYFFITDADVAVPPGWVNAMLAAQKSGAGIVTGITAVCGQQFAERMQRLDWLNSLGLIQVVSDLNLPVSTMGNNMLVTRQAYESTGGYECIKFSVTEDIALFREVLKRGFGFKNLYEPAVLAETLPPGNWRTLLHQRKRWMQGIIYLPLIMKLVLILYASFYVFLIPLFWRVPAAVALGLLLLKWLFQSIFILVSLQKLKQRTSFKDLVLFEGYQLVITVSMLAFYFLPGKVNWKGRKY</sequence>
<feature type="transmembrane region" description="Helical" evidence="4">
    <location>
        <begin position="6"/>
        <end position="24"/>
    </location>
</feature>
<name>A0ABS1BZV5_9BACT</name>
<organism evidence="6 7">
    <name type="scientific">Adhaeribacter terrigena</name>
    <dbReference type="NCBI Taxonomy" id="2793070"/>
    <lineage>
        <taxon>Bacteria</taxon>
        <taxon>Pseudomonadati</taxon>
        <taxon>Bacteroidota</taxon>
        <taxon>Cytophagia</taxon>
        <taxon>Cytophagales</taxon>
        <taxon>Hymenobacteraceae</taxon>
        <taxon>Adhaeribacter</taxon>
    </lineage>
</organism>
<dbReference type="PANTHER" id="PTHR43630:SF1">
    <property type="entry name" value="POLY-BETA-1,6-N-ACETYL-D-GLUCOSAMINE SYNTHASE"/>
    <property type="match status" value="1"/>
</dbReference>
<keyword evidence="3" id="KW-0808">Transferase</keyword>
<feature type="domain" description="Glycosyltransferase 2-like" evidence="5">
    <location>
        <begin position="42"/>
        <end position="207"/>
    </location>
</feature>
<evidence type="ECO:0000256" key="4">
    <source>
        <dbReference type="SAM" id="Phobius"/>
    </source>
</evidence>
<proteinExistence type="inferred from homology"/>
<accession>A0ABS1BZV5</accession>
<dbReference type="RefSeq" id="WP_200505336.1">
    <property type="nucleotide sequence ID" value="NZ_JAEHFX010000002.1"/>
</dbReference>
<protein>
    <submittedName>
        <fullName evidence="6">Glycosyltransferase</fullName>
    </submittedName>
</protein>
<comment type="similarity">
    <text evidence="1">Belongs to the glycosyltransferase 2 family.</text>
</comment>
<dbReference type="Pfam" id="PF00535">
    <property type="entry name" value="Glycos_transf_2"/>
    <property type="match status" value="1"/>
</dbReference>
<dbReference type="InterPro" id="IPR029044">
    <property type="entry name" value="Nucleotide-diphossugar_trans"/>
</dbReference>
<feature type="transmembrane region" description="Helical" evidence="4">
    <location>
        <begin position="334"/>
        <end position="354"/>
    </location>
</feature>
<keyword evidence="7" id="KW-1185">Reference proteome</keyword>
<evidence type="ECO:0000256" key="2">
    <source>
        <dbReference type="ARBA" id="ARBA00022676"/>
    </source>
</evidence>
<evidence type="ECO:0000256" key="3">
    <source>
        <dbReference type="ARBA" id="ARBA00022679"/>
    </source>
</evidence>
<evidence type="ECO:0000313" key="7">
    <source>
        <dbReference type="Proteomes" id="UP000644147"/>
    </source>
</evidence>
<evidence type="ECO:0000256" key="1">
    <source>
        <dbReference type="ARBA" id="ARBA00006739"/>
    </source>
</evidence>
<keyword evidence="4" id="KW-1133">Transmembrane helix</keyword>
<evidence type="ECO:0000313" key="6">
    <source>
        <dbReference type="EMBL" id="MBK0402593.1"/>
    </source>
</evidence>
<dbReference type="Proteomes" id="UP000644147">
    <property type="component" value="Unassembled WGS sequence"/>
</dbReference>
<dbReference type="PANTHER" id="PTHR43630">
    <property type="entry name" value="POLY-BETA-1,6-N-ACETYL-D-GLUCOSAMINE SYNTHASE"/>
    <property type="match status" value="1"/>
</dbReference>
<keyword evidence="4" id="KW-0472">Membrane</keyword>
<dbReference type="EMBL" id="JAEHFX010000002">
    <property type="protein sequence ID" value="MBK0402593.1"/>
    <property type="molecule type" value="Genomic_DNA"/>
</dbReference>
<feature type="transmembrane region" description="Helical" evidence="4">
    <location>
        <begin position="270"/>
        <end position="296"/>
    </location>
</feature>
<dbReference type="SUPFAM" id="SSF53448">
    <property type="entry name" value="Nucleotide-diphospho-sugar transferases"/>
    <property type="match status" value="1"/>
</dbReference>
<evidence type="ECO:0000259" key="5">
    <source>
        <dbReference type="Pfam" id="PF00535"/>
    </source>
</evidence>
<keyword evidence="4" id="KW-0812">Transmembrane</keyword>
<keyword evidence="2" id="KW-0328">Glycosyltransferase</keyword>
<feature type="transmembrane region" description="Helical" evidence="4">
    <location>
        <begin position="302"/>
        <end position="322"/>
    </location>
</feature>
<comment type="caution">
    <text evidence="6">The sequence shown here is derived from an EMBL/GenBank/DDBJ whole genome shotgun (WGS) entry which is preliminary data.</text>
</comment>
<dbReference type="InterPro" id="IPR001173">
    <property type="entry name" value="Glyco_trans_2-like"/>
</dbReference>
<reference evidence="6 7" key="1">
    <citation type="submission" date="2020-12" db="EMBL/GenBank/DDBJ databases">
        <title>Bacterial novel species Adhaeribacter sp. BT258 isolated from soil.</title>
        <authorList>
            <person name="Jung H.-Y."/>
        </authorList>
    </citation>
    <scope>NUCLEOTIDE SEQUENCE [LARGE SCALE GENOMIC DNA]</scope>
    <source>
        <strain evidence="6 7">BT258</strain>
    </source>
</reference>
<dbReference type="Gene3D" id="3.90.550.10">
    <property type="entry name" value="Spore Coat Polysaccharide Biosynthesis Protein SpsA, Chain A"/>
    <property type="match status" value="1"/>
</dbReference>
<gene>
    <name evidence="6" type="ORF">I5M27_06320</name>
</gene>